<evidence type="ECO:0000313" key="3">
    <source>
        <dbReference type="Proteomes" id="UP000032748"/>
    </source>
</evidence>
<dbReference type="PROSITE" id="PS51257">
    <property type="entry name" value="PROKAR_LIPOPROTEIN"/>
    <property type="match status" value="1"/>
</dbReference>
<keyword evidence="1" id="KW-0732">Signal</keyword>
<dbReference type="Gene3D" id="2.130.10.10">
    <property type="entry name" value="YVTN repeat-like/Quinoprotein amine dehydrogenase"/>
    <property type="match status" value="1"/>
</dbReference>
<dbReference type="EMBL" id="CP011110">
    <property type="protein sequence ID" value="AKA23518.1"/>
    <property type="molecule type" value="Genomic_DNA"/>
</dbReference>
<reference evidence="2 3" key="1">
    <citation type="journal article" date="2015" name="Mol. Plant Microbe Interact.">
        <title>Comparative Genomic Analysis of Pseudomonas chlororaphis PCL1606 Reveals New Insight into Antifungal Compounds Involved in Biocontrol.</title>
        <authorList>
            <person name="Calderon C.E."/>
            <person name="Ramos C."/>
            <person name="de Vicente A."/>
            <person name="Cazorla F.M."/>
        </authorList>
    </citation>
    <scope>NUCLEOTIDE SEQUENCE [LARGE SCALE GENOMIC DNA]</scope>
    <source>
        <strain evidence="2 3">PCL1606</strain>
    </source>
</reference>
<dbReference type="NCBIfam" id="TIGR03907">
    <property type="entry name" value="QH_beta"/>
    <property type="match status" value="1"/>
</dbReference>
<dbReference type="PANTHER" id="PTHR47197:SF3">
    <property type="entry name" value="DIHYDRO-HEME D1 DEHYDROGENASE"/>
    <property type="match status" value="1"/>
</dbReference>
<dbReference type="InterPro" id="IPR051200">
    <property type="entry name" value="Host-pathogen_enzymatic-act"/>
</dbReference>
<evidence type="ECO:0000256" key="1">
    <source>
        <dbReference type="SAM" id="SignalP"/>
    </source>
</evidence>
<sequence>MLRNNACGLAASVILGGCSLGVLADDTAGKALDPGHEYMVTTNYPNNLHVIDLASDTLYKTCAMPDAFGPGTVQLAPDRKVAYVLNNHYADVYGVELDSCKQVFHASITQQPGEKARSMFAFTVSHDGKELYAVANPTQMLNDRYEVKPPRLDVYATDAGLQARPVRSFPAPRQLTIMQSGDDGSLYVAGPDVYKVDVKTGKFEVLIPSRHWKRPNYSAPDVLYVWNQQTWRHDFSLLYTTAKFKDHKQDPATADYLYGLFSIDLKTGKSETTDFGPLTEIYFSGMRSPKDPNLMFGVLNRLAKYDIKQKKLLQAATLEHSYYCISFNRAGSKIYLAGTFNDVAVFDADSLKQIGSIKLPGGDMAITTAQVFVR</sequence>
<evidence type="ECO:0000313" key="2">
    <source>
        <dbReference type="EMBL" id="AKA23518.1"/>
    </source>
</evidence>
<dbReference type="RefSeq" id="WP_045882069.1">
    <property type="nucleotide sequence ID" value="NZ_CP011110.1"/>
</dbReference>
<dbReference type="InterPro" id="IPR015943">
    <property type="entry name" value="WD40/YVTN_repeat-like_dom_sf"/>
</dbReference>
<feature type="chain" id="PRO_5002299389" evidence="1">
    <location>
        <begin position="25"/>
        <end position="374"/>
    </location>
</feature>
<organism evidence="2 3">
    <name type="scientific">Pseudomonas chlororaphis</name>
    <dbReference type="NCBI Taxonomy" id="587753"/>
    <lineage>
        <taxon>Bacteria</taxon>
        <taxon>Pseudomonadati</taxon>
        <taxon>Pseudomonadota</taxon>
        <taxon>Gammaproteobacteria</taxon>
        <taxon>Pseudomonadales</taxon>
        <taxon>Pseudomonadaceae</taxon>
        <taxon>Pseudomonas</taxon>
    </lineage>
</organism>
<dbReference type="InterPro" id="IPR011044">
    <property type="entry name" value="Quino_amine_DH_bsu"/>
</dbReference>
<proteinExistence type="predicted"/>
<dbReference type="AlphaFoldDB" id="A0A0D5XWQ0"/>
<feature type="signal peptide" evidence="1">
    <location>
        <begin position="1"/>
        <end position="24"/>
    </location>
</feature>
<dbReference type="KEGG" id="pcz:PCL1606_20650"/>
<dbReference type="SUPFAM" id="SSF50969">
    <property type="entry name" value="YVTN repeat-like/Quinoprotein amine dehydrogenase"/>
    <property type="match status" value="1"/>
</dbReference>
<dbReference type="PATRIC" id="fig|587753.10.peg.2066"/>
<name>A0A0D5XWQ0_9PSED</name>
<dbReference type="InterPro" id="IPR023879">
    <property type="entry name" value="QH-AmDH_bsu"/>
</dbReference>
<dbReference type="OrthoDB" id="5345984at2"/>
<dbReference type="Proteomes" id="UP000032748">
    <property type="component" value="Chromosome"/>
</dbReference>
<gene>
    <name evidence="2" type="ORF">PCL1606_20650</name>
</gene>
<accession>A0A0D5XWQ0</accession>
<protein>
    <submittedName>
        <fullName evidence="2">Quinohemoprotein amine dehydrogenase subunit beta PeaD</fullName>
    </submittedName>
</protein>
<dbReference type="PANTHER" id="PTHR47197">
    <property type="entry name" value="PROTEIN NIRF"/>
    <property type="match status" value="1"/>
</dbReference>